<evidence type="ECO:0000313" key="2">
    <source>
        <dbReference type="Proteomes" id="UP000253744"/>
    </source>
</evidence>
<dbReference type="KEGG" id="dwu:DVJ83_07475"/>
<dbReference type="AlphaFoldDB" id="A0A345IH58"/>
<evidence type="ECO:0000313" key="1">
    <source>
        <dbReference type="EMBL" id="AXG99030.1"/>
    </source>
</evidence>
<proteinExistence type="predicted"/>
<gene>
    <name evidence="1" type="ORF">DVJ83_07475</name>
</gene>
<dbReference type="EMBL" id="CP031158">
    <property type="protein sequence ID" value="AXG99030.1"/>
    <property type="molecule type" value="Genomic_DNA"/>
</dbReference>
<sequence length="230" mass="26540">MGKVRVDRRELLRFMNSGVQEANGHHTAMTGFMGEPLAVGLILHSLRSEGKPAEFVSWKVTPGMRKGSRLDAWIFDGEGTLYQTEIKMWAGNAIGGLRLKDGLGEDELLRLGQKQWLSRIWNEERQTFHAPQVGKVLGTMQVPDRFKDSERFKIEPLLCLWWLVRPAETEAGAWFCLPVRDEHFECVHVLSLTRYLMGLSEDMLELEMPLLASRFEWLQRIFPDWDPERG</sequence>
<dbReference type="RefSeq" id="WP_114671928.1">
    <property type="nucleotide sequence ID" value="NZ_CP031158.1"/>
</dbReference>
<name>A0A345IH58_9DEIO</name>
<protein>
    <submittedName>
        <fullName evidence="1">Uncharacterized protein</fullName>
    </submittedName>
</protein>
<dbReference type="Proteomes" id="UP000253744">
    <property type="component" value="Chromosome"/>
</dbReference>
<organism evidence="1 2">
    <name type="scientific">Deinococcus wulumuqiensis</name>
    <dbReference type="NCBI Taxonomy" id="980427"/>
    <lineage>
        <taxon>Bacteria</taxon>
        <taxon>Thermotogati</taxon>
        <taxon>Deinococcota</taxon>
        <taxon>Deinococci</taxon>
        <taxon>Deinococcales</taxon>
        <taxon>Deinococcaceae</taxon>
        <taxon>Deinococcus</taxon>
    </lineage>
</organism>
<reference evidence="1 2" key="1">
    <citation type="submission" date="2018-07" db="EMBL/GenBank/DDBJ databases">
        <title>Complete Genome and Methylome Analysis of Deinococcus wulumuqiensis NEB 479.</title>
        <authorList>
            <person name="Fomenkov A."/>
            <person name="Luyten Y."/>
            <person name="Vincze T."/>
            <person name="Anton B.P."/>
            <person name="Clark T."/>
            <person name="Roberts R.J."/>
            <person name="Morgan R.D."/>
        </authorList>
    </citation>
    <scope>NUCLEOTIDE SEQUENCE [LARGE SCALE GENOMIC DNA]</scope>
    <source>
        <strain evidence="1 2">NEB 479</strain>
    </source>
</reference>
<accession>A0A345IH58</accession>